<feature type="chain" id="PRO_5025347681" description="Phosphate ABC transporter substrate-binding protein" evidence="1">
    <location>
        <begin position="20"/>
        <end position="132"/>
    </location>
</feature>
<dbReference type="EMBL" id="JAAIVB010000037">
    <property type="protein sequence ID" value="NEX61744.1"/>
    <property type="molecule type" value="Genomic_DNA"/>
</dbReference>
<keyword evidence="1" id="KW-0732">Signal</keyword>
<dbReference type="SUPFAM" id="SSF53850">
    <property type="entry name" value="Periplasmic binding protein-like II"/>
    <property type="match status" value="1"/>
</dbReference>
<reference evidence="2 3" key="1">
    <citation type="submission" date="2020-02" db="EMBL/GenBank/DDBJ databases">
        <authorList>
            <person name="Kim M.K."/>
        </authorList>
    </citation>
    <scope>NUCLEOTIDE SEQUENCE [LARGE SCALE GENOMIC DNA]</scope>
    <source>
        <strain evidence="2 3">17J57-3</strain>
    </source>
</reference>
<feature type="signal peptide" evidence="1">
    <location>
        <begin position="1"/>
        <end position="19"/>
    </location>
</feature>
<dbReference type="AlphaFoldDB" id="A0A6B3SLN0"/>
<accession>A0A6B3SLN0</accession>
<evidence type="ECO:0008006" key="4">
    <source>
        <dbReference type="Google" id="ProtNLM"/>
    </source>
</evidence>
<dbReference type="Gene3D" id="3.40.190.10">
    <property type="entry name" value="Periplasmic binding protein-like II"/>
    <property type="match status" value="1"/>
</dbReference>
<protein>
    <recommendedName>
        <fullName evidence="4">Phosphate ABC transporter substrate-binding protein</fullName>
    </recommendedName>
</protein>
<evidence type="ECO:0000313" key="3">
    <source>
        <dbReference type="Proteomes" id="UP000482155"/>
    </source>
</evidence>
<gene>
    <name evidence="2" type="ORF">G3574_11695</name>
</gene>
<dbReference type="Proteomes" id="UP000482155">
    <property type="component" value="Unassembled WGS sequence"/>
</dbReference>
<evidence type="ECO:0000313" key="2">
    <source>
        <dbReference type="EMBL" id="NEX61744.1"/>
    </source>
</evidence>
<comment type="caution">
    <text evidence="2">The sequence shown here is derived from an EMBL/GenBank/DDBJ whole genome shotgun (WGS) entry which is preliminary data.</text>
</comment>
<organism evidence="2 3">
    <name type="scientific">Noviherbaspirillum galbum</name>
    <dbReference type="NCBI Taxonomy" id="2709383"/>
    <lineage>
        <taxon>Bacteria</taxon>
        <taxon>Pseudomonadati</taxon>
        <taxon>Pseudomonadota</taxon>
        <taxon>Betaproteobacteria</taxon>
        <taxon>Burkholderiales</taxon>
        <taxon>Oxalobacteraceae</taxon>
        <taxon>Noviherbaspirillum</taxon>
    </lineage>
</organism>
<keyword evidence="3" id="KW-1185">Reference proteome</keyword>
<name>A0A6B3SLN0_9BURK</name>
<proteinExistence type="predicted"/>
<sequence>MLLMLVVLLLAAWCTGARAELAVIVNPQQSVSRMHAGQVAQYFLGGSAALVPIQQAEGSAIWSEFHRKVLDKEPAQVQAIWARLTFTGKARAPREFRSSAEVKKAVSENVNAIGYIDRSELDPSVKAVTILP</sequence>
<evidence type="ECO:0000256" key="1">
    <source>
        <dbReference type="SAM" id="SignalP"/>
    </source>
</evidence>